<sequence>MKKKAIKDPKGGLNVHSPRGPLKDKEGKPTRLALSARAWGEPAPKTMESAKKLAAKGRRLLEQAKKAA</sequence>
<reference evidence="2 3" key="1">
    <citation type="submission" date="2023-11" db="EMBL/GenBank/DDBJ databases">
        <title>Peredibacter starrii A3.12.</title>
        <authorList>
            <person name="Mitchell R.J."/>
        </authorList>
    </citation>
    <scope>NUCLEOTIDE SEQUENCE [LARGE SCALE GENOMIC DNA]</scope>
    <source>
        <strain evidence="2 3">A3.12</strain>
    </source>
</reference>
<dbReference type="RefSeq" id="WP_321393522.1">
    <property type="nucleotide sequence ID" value="NZ_CP139487.1"/>
</dbReference>
<proteinExistence type="predicted"/>
<feature type="region of interest" description="Disordered" evidence="1">
    <location>
        <begin position="1"/>
        <end position="29"/>
    </location>
</feature>
<dbReference type="AlphaFoldDB" id="A0AAX4HMU8"/>
<dbReference type="EMBL" id="CP139487">
    <property type="protein sequence ID" value="WPU64541.1"/>
    <property type="molecule type" value="Genomic_DNA"/>
</dbReference>
<feature type="compositionally biased region" description="Basic and acidic residues" evidence="1">
    <location>
        <begin position="1"/>
        <end position="10"/>
    </location>
</feature>
<dbReference type="Proteomes" id="UP001324634">
    <property type="component" value="Chromosome"/>
</dbReference>
<evidence type="ECO:0000313" key="3">
    <source>
        <dbReference type="Proteomes" id="UP001324634"/>
    </source>
</evidence>
<protein>
    <submittedName>
        <fullName evidence="2">Uncharacterized protein</fullName>
    </submittedName>
</protein>
<evidence type="ECO:0000313" key="2">
    <source>
        <dbReference type="EMBL" id="WPU64541.1"/>
    </source>
</evidence>
<gene>
    <name evidence="2" type="ORF">SOO65_17755</name>
</gene>
<name>A0AAX4HMU8_9BACT</name>
<accession>A0AAX4HMU8</accession>
<evidence type="ECO:0000256" key="1">
    <source>
        <dbReference type="SAM" id="MobiDB-lite"/>
    </source>
</evidence>
<keyword evidence="3" id="KW-1185">Reference proteome</keyword>
<dbReference type="KEGG" id="psti:SOO65_17755"/>
<organism evidence="2 3">
    <name type="scientific">Peredibacter starrii</name>
    <dbReference type="NCBI Taxonomy" id="28202"/>
    <lineage>
        <taxon>Bacteria</taxon>
        <taxon>Pseudomonadati</taxon>
        <taxon>Bdellovibrionota</taxon>
        <taxon>Bacteriovoracia</taxon>
        <taxon>Bacteriovoracales</taxon>
        <taxon>Bacteriovoracaceae</taxon>
        <taxon>Peredibacter</taxon>
    </lineage>
</organism>